<feature type="transmembrane region" description="Helical" evidence="1">
    <location>
        <begin position="18"/>
        <end position="35"/>
    </location>
</feature>
<sequence>MFPSLRARLAPSSSTTQYTLGVLSMVIIFLAIAWPEPCDPTLRVLKVPTAQTLTVGAVVHHACNFYWHYEDSGGENHAGRRLLVSAAGGSLAGAATYIFLGPKLRRAIPRGCVCYDDEDDGNIFGLGGDVLKEEEL</sequence>
<organism evidence="2 3">
    <name type="scientific">Sporothrix bragantina</name>
    <dbReference type="NCBI Taxonomy" id="671064"/>
    <lineage>
        <taxon>Eukaryota</taxon>
        <taxon>Fungi</taxon>
        <taxon>Dikarya</taxon>
        <taxon>Ascomycota</taxon>
        <taxon>Pezizomycotina</taxon>
        <taxon>Sordariomycetes</taxon>
        <taxon>Sordariomycetidae</taxon>
        <taxon>Ophiostomatales</taxon>
        <taxon>Ophiostomataceae</taxon>
        <taxon>Sporothrix</taxon>
    </lineage>
</organism>
<keyword evidence="1" id="KW-1133">Transmembrane helix</keyword>
<evidence type="ECO:0000256" key="1">
    <source>
        <dbReference type="SAM" id="Phobius"/>
    </source>
</evidence>
<keyword evidence="1" id="KW-0812">Transmembrane</keyword>
<evidence type="ECO:0000313" key="2">
    <source>
        <dbReference type="EMBL" id="CAK7213762.1"/>
    </source>
</evidence>
<dbReference type="Proteomes" id="UP001642406">
    <property type="component" value="Unassembled WGS sequence"/>
</dbReference>
<reference evidence="2 3" key="1">
    <citation type="submission" date="2024-01" db="EMBL/GenBank/DDBJ databases">
        <authorList>
            <person name="Allen C."/>
            <person name="Tagirdzhanova G."/>
        </authorList>
    </citation>
    <scope>NUCLEOTIDE SEQUENCE [LARGE SCALE GENOMIC DNA]</scope>
</reference>
<protein>
    <submittedName>
        <fullName evidence="2">Uncharacterized protein</fullName>
    </submittedName>
</protein>
<accession>A0ABP0B2K1</accession>
<proteinExistence type="predicted"/>
<keyword evidence="1" id="KW-0472">Membrane</keyword>
<keyword evidence="3" id="KW-1185">Reference proteome</keyword>
<comment type="caution">
    <text evidence="2">The sequence shown here is derived from an EMBL/GenBank/DDBJ whole genome shotgun (WGS) entry which is preliminary data.</text>
</comment>
<feature type="transmembrane region" description="Helical" evidence="1">
    <location>
        <begin position="82"/>
        <end position="100"/>
    </location>
</feature>
<evidence type="ECO:0000313" key="3">
    <source>
        <dbReference type="Proteomes" id="UP001642406"/>
    </source>
</evidence>
<name>A0ABP0B2K1_9PEZI</name>
<dbReference type="EMBL" id="CAWUHC010000010">
    <property type="protein sequence ID" value="CAK7213762.1"/>
    <property type="molecule type" value="Genomic_DNA"/>
</dbReference>
<gene>
    <name evidence="2" type="ORF">SBRCBS47491_001915</name>
</gene>